<reference evidence="2" key="1">
    <citation type="submission" date="2022-06" db="EMBL/GenBank/DDBJ databases">
        <title>Aeoliella straminimaris, a novel planctomycete from sediments.</title>
        <authorList>
            <person name="Vitorino I.R."/>
            <person name="Lage O.M."/>
        </authorList>
    </citation>
    <scope>NUCLEOTIDE SEQUENCE</scope>
    <source>
        <strain evidence="2">ICT_H6.2</strain>
    </source>
</reference>
<comment type="caution">
    <text evidence="2">The sequence shown here is derived from an EMBL/GenBank/DDBJ whole genome shotgun (WGS) entry which is preliminary data.</text>
</comment>
<evidence type="ECO:0000313" key="3">
    <source>
        <dbReference type="Proteomes" id="UP001155241"/>
    </source>
</evidence>
<dbReference type="EMBL" id="JAMXLR010000092">
    <property type="protein sequence ID" value="MCO6047795.1"/>
    <property type="molecule type" value="Genomic_DNA"/>
</dbReference>
<dbReference type="Proteomes" id="UP001155241">
    <property type="component" value="Unassembled WGS sequence"/>
</dbReference>
<keyword evidence="1" id="KW-0472">Membrane</keyword>
<feature type="transmembrane region" description="Helical" evidence="1">
    <location>
        <begin position="58"/>
        <end position="79"/>
    </location>
</feature>
<evidence type="ECO:0000313" key="2">
    <source>
        <dbReference type="EMBL" id="MCO6047795.1"/>
    </source>
</evidence>
<proteinExistence type="predicted"/>
<sequence length="197" mass="22403">MHRANTIVAWLFSLILVGLEIYALATDSRYKWDFIFLMILLWGVFAVRNWINLHPVHYALLGVFLLLHDLGMFGFYMTFPLGVEYDYWVHGFFGFVASLIVCRAYHFHGHYSPAFIVVATMVVMLGFSAFHEIFEYVGALLVGEGEGVLFIGAGDLDEWDTQKDMVNNVIGAAIGLSLYYAVWFWHGSGRNLAKSEN</sequence>
<accession>A0A9X2FEV3</accession>
<name>A0A9X2FEV3_9BACT</name>
<evidence type="ECO:0000256" key="1">
    <source>
        <dbReference type="SAM" id="Phobius"/>
    </source>
</evidence>
<dbReference type="AlphaFoldDB" id="A0A9X2FEV3"/>
<feature type="transmembrane region" description="Helical" evidence="1">
    <location>
        <begin position="114"/>
        <end position="134"/>
    </location>
</feature>
<gene>
    <name evidence="2" type="ORF">NG895_28150</name>
</gene>
<feature type="transmembrane region" description="Helical" evidence="1">
    <location>
        <begin position="31"/>
        <end position="51"/>
    </location>
</feature>
<feature type="transmembrane region" description="Helical" evidence="1">
    <location>
        <begin position="7"/>
        <end position="25"/>
    </location>
</feature>
<dbReference type="RefSeq" id="WP_252855902.1">
    <property type="nucleotide sequence ID" value="NZ_JAMXLR010000092.1"/>
</dbReference>
<keyword evidence="1" id="KW-1133">Transmembrane helix</keyword>
<feature type="transmembrane region" description="Helical" evidence="1">
    <location>
        <begin position="165"/>
        <end position="185"/>
    </location>
</feature>
<organism evidence="2 3">
    <name type="scientific">Aeoliella straminimaris</name>
    <dbReference type="NCBI Taxonomy" id="2954799"/>
    <lineage>
        <taxon>Bacteria</taxon>
        <taxon>Pseudomonadati</taxon>
        <taxon>Planctomycetota</taxon>
        <taxon>Planctomycetia</taxon>
        <taxon>Pirellulales</taxon>
        <taxon>Lacipirellulaceae</taxon>
        <taxon>Aeoliella</taxon>
    </lineage>
</organism>
<protein>
    <submittedName>
        <fullName evidence="2">DUF2238 domain-containing protein</fullName>
    </submittedName>
</protein>
<dbReference type="InterPro" id="IPR014509">
    <property type="entry name" value="YjdF-like"/>
</dbReference>
<feature type="transmembrane region" description="Helical" evidence="1">
    <location>
        <begin position="85"/>
        <end position="102"/>
    </location>
</feature>
<keyword evidence="3" id="KW-1185">Reference proteome</keyword>
<keyword evidence="1" id="KW-0812">Transmembrane</keyword>
<dbReference type="Pfam" id="PF09997">
    <property type="entry name" value="DUF2238"/>
    <property type="match status" value="1"/>
</dbReference>